<evidence type="ECO:0000313" key="2">
    <source>
        <dbReference type="Proteomes" id="UP001291653"/>
    </source>
</evidence>
<organism evidence="1 2">
    <name type="scientific">Streptomyces yaizuensis</name>
    <dbReference type="NCBI Taxonomy" id="2989713"/>
    <lineage>
        <taxon>Bacteria</taxon>
        <taxon>Bacillati</taxon>
        <taxon>Actinomycetota</taxon>
        <taxon>Actinomycetes</taxon>
        <taxon>Kitasatosporales</taxon>
        <taxon>Streptomycetaceae</taxon>
        <taxon>Streptomyces</taxon>
    </lineage>
</organism>
<dbReference type="SUPFAM" id="SSF56784">
    <property type="entry name" value="HAD-like"/>
    <property type="match status" value="1"/>
</dbReference>
<reference evidence="1 2" key="1">
    <citation type="submission" date="2022-10" db="EMBL/GenBank/DDBJ databases">
        <title>Draft genome sequence of Streptomyces sp. YSPA8.</title>
        <authorList>
            <person name="Moriuchi R."/>
            <person name="Dohra H."/>
            <person name="Yamamura H."/>
            <person name="Kodani S."/>
        </authorList>
    </citation>
    <scope>NUCLEOTIDE SEQUENCE [LARGE SCALE GENOMIC DNA]</scope>
    <source>
        <strain evidence="1 2">YSPA8</strain>
    </source>
</reference>
<dbReference type="PANTHER" id="PTHR43481">
    <property type="entry name" value="FRUCTOSE-1-PHOSPHATE PHOSPHATASE"/>
    <property type="match status" value="1"/>
</dbReference>
<dbReference type="Pfam" id="PF00702">
    <property type="entry name" value="Hydrolase"/>
    <property type="match status" value="1"/>
</dbReference>
<dbReference type="InterPro" id="IPR051806">
    <property type="entry name" value="HAD-like_SPP"/>
</dbReference>
<name>A0ABQ5P5B0_9ACTN</name>
<gene>
    <name evidence="1" type="ORF">SYYSPA8_25655</name>
</gene>
<dbReference type="InterPro" id="IPR023198">
    <property type="entry name" value="PGP-like_dom2"/>
</dbReference>
<dbReference type="Gene3D" id="1.10.150.240">
    <property type="entry name" value="Putative phosphatase, domain 2"/>
    <property type="match status" value="1"/>
</dbReference>
<dbReference type="EMBL" id="BSBI01000012">
    <property type="protein sequence ID" value="GLF97750.1"/>
    <property type="molecule type" value="Genomic_DNA"/>
</dbReference>
<accession>A0ABQ5P5B0</accession>
<dbReference type="InterPro" id="IPR006439">
    <property type="entry name" value="HAD-SF_hydro_IA"/>
</dbReference>
<comment type="caution">
    <text evidence="1">The sequence shown here is derived from an EMBL/GenBank/DDBJ whole genome shotgun (WGS) entry which is preliminary data.</text>
</comment>
<dbReference type="SFLD" id="SFLDS00003">
    <property type="entry name" value="Haloacid_Dehalogenase"/>
    <property type="match status" value="1"/>
</dbReference>
<dbReference type="SFLD" id="SFLDG01135">
    <property type="entry name" value="C1.5.6:_HAD__Beta-PGM__Phospha"/>
    <property type="match status" value="1"/>
</dbReference>
<dbReference type="PANTHER" id="PTHR43481:SF4">
    <property type="entry name" value="GLYCEROL-1-PHOSPHATE PHOSPHOHYDROLASE 1-RELATED"/>
    <property type="match status" value="1"/>
</dbReference>
<dbReference type="InterPro" id="IPR023214">
    <property type="entry name" value="HAD_sf"/>
</dbReference>
<dbReference type="Gene3D" id="3.40.50.1000">
    <property type="entry name" value="HAD superfamily/HAD-like"/>
    <property type="match status" value="1"/>
</dbReference>
<sequence>MDTTHAREKGSMDTAASAPREFKAALFDLDGTLVATEHRSRAAWTKLFTTHGLPCDDALLATFVGRRGQEAIADHAHRFPGFTVDQLFEEAVGYLNGPDIPPPLPVPGARELVHALADRGVPIAVVTSGLRAHAEALLETIDAGDRFVTLITAEDVVNGKPHPEGYLAGCLALGVEPQLAVAFEDAPSGVSAAKAAGLACVALTTTVPAAALAHADAVVPDLAGISWPQVIPLGGAR</sequence>
<evidence type="ECO:0000313" key="1">
    <source>
        <dbReference type="EMBL" id="GLF97750.1"/>
    </source>
</evidence>
<protein>
    <submittedName>
        <fullName evidence="1">HAD family phosphatase</fullName>
    </submittedName>
</protein>
<dbReference type="PRINTS" id="PR00413">
    <property type="entry name" value="HADHALOGNASE"/>
</dbReference>
<dbReference type="RefSeq" id="WP_323449742.1">
    <property type="nucleotide sequence ID" value="NZ_BSBI01000012.1"/>
</dbReference>
<proteinExistence type="predicted"/>
<keyword evidence="2" id="KW-1185">Reference proteome</keyword>
<dbReference type="InterPro" id="IPR036412">
    <property type="entry name" value="HAD-like_sf"/>
</dbReference>
<dbReference type="NCBIfam" id="TIGR01509">
    <property type="entry name" value="HAD-SF-IA-v3"/>
    <property type="match status" value="1"/>
</dbReference>
<dbReference type="PROSITE" id="PS01228">
    <property type="entry name" value="COF_1"/>
    <property type="match status" value="1"/>
</dbReference>
<dbReference type="Proteomes" id="UP001291653">
    <property type="component" value="Unassembled WGS sequence"/>
</dbReference>
<dbReference type="SFLD" id="SFLDG01129">
    <property type="entry name" value="C1.5:_HAD__Beta-PGM__Phosphata"/>
    <property type="match status" value="1"/>
</dbReference>